<protein>
    <recommendedName>
        <fullName evidence="2">Rhodanese domain-containing protein</fullName>
    </recommendedName>
</protein>
<keyword evidence="4" id="KW-1185">Reference proteome</keyword>
<dbReference type="PANTHER" id="PTHR44086:SF10">
    <property type="entry name" value="THIOSULFATE SULFURTRANSFERASE_RHODANESE-LIKE DOMAIN-CONTAINING PROTEIN 3"/>
    <property type="match status" value="1"/>
</dbReference>
<sequence>MATISPTDEQSRLSESPKEQPLASPADPRKKELPPTPTLTKSRSSVTSTTSISIPAPPVDTSLSPFHNAFHVYHREEVSDSSITTPVFSLRGDTPILRTLDEVRDQVAEKIAVRALRKVKVVDDVKVAVVLTFSKKDDAKFLQQVAGHLQRILALKEHLVAIATTGVGPSSLIICGSSAVQVQRAALLASSKFIGRIQPVLDEGTHWIARIHEIGWTAYDEAALWDAMQKSAQRLVDPLLPPPGSRSIAQVLEAARARLQRLSPQQAYEELHDASIPMPVLLVDIRPQAQREEHGAIRGSLVIERNVLEWRFDPRCTDGKLEVANRYDLRVIVFCQEGYTSSLAAAALQDLGLLNVTDVVGGYKAWRDAGLPVEIEPIWVAVPKS</sequence>
<dbReference type="InterPro" id="IPR036873">
    <property type="entry name" value="Rhodanese-like_dom_sf"/>
</dbReference>
<dbReference type="AlphaFoldDB" id="A0A4S4LPS3"/>
<accession>A0A4S4LPS3</accession>
<proteinExistence type="predicted"/>
<dbReference type="OrthoDB" id="566238at2759"/>
<reference evidence="3 4" key="1">
    <citation type="submission" date="2019-02" db="EMBL/GenBank/DDBJ databases">
        <title>Genome sequencing of the rare red list fungi Bondarzewia mesenterica.</title>
        <authorList>
            <person name="Buettner E."/>
            <person name="Kellner H."/>
        </authorList>
    </citation>
    <scope>NUCLEOTIDE SEQUENCE [LARGE SCALE GENOMIC DNA]</scope>
    <source>
        <strain evidence="3 4">DSM 108281</strain>
    </source>
</reference>
<feature type="region of interest" description="Disordered" evidence="1">
    <location>
        <begin position="1"/>
        <end position="58"/>
    </location>
</feature>
<feature type="compositionally biased region" description="Low complexity" evidence="1">
    <location>
        <begin position="38"/>
        <end position="53"/>
    </location>
</feature>
<name>A0A4S4LPS3_9AGAM</name>
<organism evidence="3 4">
    <name type="scientific">Bondarzewia mesenterica</name>
    <dbReference type="NCBI Taxonomy" id="1095465"/>
    <lineage>
        <taxon>Eukaryota</taxon>
        <taxon>Fungi</taxon>
        <taxon>Dikarya</taxon>
        <taxon>Basidiomycota</taxon>
        <taxon>Agaricomycotina</taxon>
        <taxon>Agaricomycetes</taxon>
        <taxon>Russulales</taxon>
        <taxon>Bondarzewiaceae</taxon>
        <taxon>Bondarzewia</taxon>
    </lineage>
</organism>
<gene>
    <name evidence="3" type="ORF">EW146_g6024</name>
</gene>
<dbReference type="SMART" id="SM00450">
    <property type="entry name" value="RHOD"/>
    <property type="match status" value="1"/>
</dbReference>
<dbReference type="InterPro" id="IPR001763">
    <property type="entry name" value="Rhodanese-like_dom"/>
</dbReference>
<evidence type="ECO:0000313" key="3">
    <source>
        <dbReference type="EMBL" id="THH14284.1"/>
    </source>
</evidence>
<evidence type="ECO:0000313" key="4">
    <source>
        <dbReference type="Proteomes" id="UP000310158"/>
    </source>
</evidence>
<feature type="domain" description="Rhodanese" evidence="2">
    <location>
        <begin position="280"/>
        <end position="375"/>
    </location>
</feature>
<dbReference type="SUPFAM" id="SSF52821">
    <property type="entry name" value="Rhodanese/Cell cycle control phosphatase"/>
    <property type="match status" value="1"/>
</dbReference>
<feature type="compositionally biased region" description="Basic and acidic residues" evidence="1">
    <location>
        <begin position="9"/>
        <end position="18"/>
    </location>
</feature>
<dbReference type="Gene3D" id="3.40.250.10">
    <property type="entry name" value="Rhodanese-like domain"/>
    <property type="match status" value="1"/>
</dbReference>
<dbReference type="EMBL" id="SGPL01000288">
    <property type="protein sequence ID" value="THH14284.1"/>
    <property type="molecule type" value="Genomic_DNA"/>
</dbReference>
<dbReference type="Pfam" id="PF00581">
    <property type="entry name" value="Rhodanese"/>
    <property type="match status" value="1"/>
</dbReference>
<dbReference type="PANTHER" id="PTHR44086">
    <property type="entry name" value="THIOSULFATE SULFURTRANSFERASE RDL2, MITOCHONDRIAL-RELATED"/>
    <property type="match status" value="1"/>
</dbReference>
<dbReference type="PROSITE" id="PS50206">
    <property type="entry name" value="RHODANESE_3"/>
    <property type="match status" value="1"/>
</dbReference>
<dbReference type="GO" id="GO:0004792">
    <property type="term" value="F:thiosulfate-cyanide sulfurtransferase activity"/>
    <property type="evidence" value="ECO:0007669"/>
    <property type="project" value="TreeGrafter"/>
</dbReference>
<evidence type="ECO:0000256" key="1">
    <source>
        <dbReference type="SAM" id="MobiDB-lite"/>
    </source>
</evidence>
<evidence type="ECO:0000259" key="2">
    <source>
        <dbReference type="PROSITE" id="PS50206"/>
    </source>
</evidence>
<dbReference type="Proteomes" id="UP000310158">
    <property type="component" value="Unassembled WGS sequence"/>
</dbReference>
<comment type="caution">
    <text evidence="3">The sequence shown here is derived from an EMBL/GenBank/DDBJ whole genome shotgun (WGS) entry which is preliminary data.</text>
</comment>